<sequence length="340" mass="39734">MGEDGIEPDGYKKISLDEILRIAKGNDGELKFMFARQIAPYQIETKSALSYIEKIIDEARDDVKKEILDILQWGDDKFSLKNIEKGIFVEPQMLDGKKYYIAAQSKSQLKKDIKIRDVYLDIKEISKMIKETGFEYMEKALGYLMQREKVTKIKVNADKGKVIEKDVVNILDFWGLATLYYIGEISKDIFGIDKYEIKEFKDKIKLANGDEFDISGYELTFKYNGKELKFRVYDASHIYKEESEKYKKEEKMNSYITLALLSGSRYILLEEDPGKPSVDQKIRDFYKEAKDKTGYDILLLETDEQKLIERGIIGKDDYVKLIDKDKTKYIMDTIMETYKI</sequence>
<name>R1G9Q3_NANST</name>
<dbReference type="Proteomes" id="UP000053279">
    <property type="component" value="Unassembled WGS sequence"/>
</dbReference>
<dbReference type="EMBL" id="APJZ01000002">
    <property type="protein sequence ID" value="EOD42564.1"/>
    <property type="molecule type" value="Genomic_DNA"/>
</dbReference>
<comment type="caution">
    <text evidence="1">The sequence shown here is derived from an EMBL/GenBank/DDBJ whole genome shotgun (WGS) entry which is preliminary data.</text>
</comment>
<protein>
    <submittedName>
        <fullName evidence="1">Uncharacterized protein</fullName>
    </submittedName>
</protein>
<dbReference type="AlphaFoldDB" id="R1G9Q3"/>
<gene>
    <name evidence="1" type="ORF">Nst1_294</name>
</gene>
<organism evidence="1 2">
    <name type="scientific">Nanobsidianus stetteri</name>
    <dbReference type="NCBI Taxonomy" id="1294122"/>
    <lineage>
        <taxon>Archaea</taxon>
        <taxon>Nanobdellota</taxon>
        <taxon>Candidatus Nanoarchaeia</taxon>
        <taxon>Nanoarchaeales</taxon>
        <taxon>Nanopusillaceae</taxon>
        <taxon>Candidatus Nanobsidianus</taxon>
    </lineage>
</organism>
<keyword evidence="2" id="KW-1185">Reference proteome</keyword>
<evidence type="ECO:0000313" key="2">
    <source>
        <dbReference type="Proteomes" id="UP000053279"/>
    </source>
</evidence>
<evidence type="ECO:0000313" key="1">
    <source>
        <dbReference type="EMBL" id="EOD42564.1"/>
    </source>
</evidence>
<reference evidence="1 2" key="1">
    <citation type="submission" date="2013-02" db="EMBL/GenBank/DDBJ databases">
        <title>Insights into archaeal evolution and symbiosis from the genomes of a Nanoarchaeon and its crenarchaeal host from Yellowstone National Park.</title>
        <authorList>
            <person name="Podar M."/>
            <person name="Makarova K.S."/>
            <person name="Graham D.E."/>
            <person name="Wolf Y.I."/>
            <person name="Koonin E.V."/>
            <person name="Reysenbach A.-L."/>
        </authorList>
    </citation>
    <scope>NUCLEOTIDE SEQUENCE [LARGE SCALE GENOMIC DNA]</scope>
</reference>
<proteinExistence type="predicted"/>
<accession>R1G9Q3</accession>